<accession>A0AAD5DJN2</accession>
<reference evidence="2" key="1">
    <citation type="submission" date="2020-11" db="EMBL/GenBank/DDBJ databases">
        <title>Chlorella ohadii genome sequencing and assembly.</title>
        <authorList>
            <person name="Murik O."/>
            <person name="Treves H."/>
            <person name="Kedem I."/>
            <person name="Shotland Y."/>
            <person name="Kaplan A."/>
        </authorList>
    </citation>
    <scope>NUCLEOTIDE SEQUENCE</scope>
    <source>
        <strain evidence="2">1</strain>
    </source>
</reference>
<dbReference type="Pfam" id="PF04832">
    <property type="entry name" value="SOUL"/>
    <property type="match status" value="1"/>
</dbReference>
<dbReference type="PROSITE" id="PS51257">
    <property type="entry name" value="PROKAR_LIPOPROTEIN"/>
    <property type="match status" value="1"/>
</dbReference>
<gene>
    <name evidence="2" type="ORF">COHA_008552</name>
</gene>
<name>A0AAD5DJN2_9CHLO</name>
<protein>
    <recommendedName>
        <fullName evidence="4">SOUL heme-binding protein</fullName>
    </recommendedName>
</protein>
<dbReference type="Proteomes" id="UP001205105">
    <property type="component" value="Unassembled WGS sequence"/>
</dbReference>
<evidence type="ECO:0008006" key="4">
    <source>
        <dbReference type="Google" id="ProtNLM"/>
    </source>
</evidence>
<evidence type="ECO:0000313" key="3">
    <source>
        <dbReference type="Proteomes" id="UP001205105"/>
    </source>
</evidence>
<comment type="caution">
    <text evidence="2">The sequence shown here is derived from an EMBL/GenBank/DDBJ whole genome shotgun (WGS) entry which is preliminary data.</text>
</comment>
<sequence length="265" mass="28070">MLGGQRAIQLAQQCGAAWWMASGSGAACSPPLGEVGMAVAPAALFGFGSKPAEERQPPPAAAVQDTSPLLIPFTPVQKTPEYSLRLYSAYTAAECEYERRDEGFLLLGSYMSGNNAAGVRCRETQPVVMSYPPQARGSGRSRQCLLARRLHWCSTAALVTGAKHMRIHIVPTGGSSEAAALPPAPRDSSVSLAVAGGEVVAARQFEGNATKEACERCLEQLKAALARDGLQLAEAEAAGFFRLAQYGPLHSLSTRVNEIWLAVKL</sequence>
<dbReference type="PANTHER" id="PTHR11220:SF58">
    <property type="entry name" value="SOUL HEME-BINDING FAMILY PROTEIN"/>
    <property type="match status" value="1"/>
</dbReference>
<comment type="similarity">
    <text evidence="1">Belongs to the HEBP family.</text>
</comment>
<dbReference type="SUPFAM" id="SSF55136">
    <property type="entry name" value="Probable bacterial effector-binding domain"/>
    <property type="match status" value="1"/>
</dbReference>
<dbReference type="Gene3D" id="3.20.80.10">
    <property type="entry name" value="Regulatory factor, effector binding domain"/>
    <property type="match status" value="1"/>
</dbReference>
<organism evidence="2 3">
    <name type="scientific">Chlorella ohadii</name>
    <dbReference type="NCBI Taxonomy" id="2649997"/>
    <lineage>
        <taxon>Eukaryota</taxon>
        <taxon>Viridiplantae</taxon>
        <taxon>Chlorophyta</taxon>
        <taxon>core chlorophytes</taxon>
        <taxon>Trebouxiophyceae</taxon>
        <taxon>Chlorellales</taxon>
        <taxon>Chlorellaceae</taxon>
        <taxon>Chlorella clade</taxon>
        <taxon>Chlorella</taxon>
    </lineage>
</organism>
<dbReference type="InterPro" id="IPR011256">
    <property type="entry name" value="Reg_factor_effector_dom_sf"/>
</dbReference>
<dbReference type="PANTHER" id="PTHR11220">
    <property type="entry name" value="HEME-BINDING PROTEIN-RELATED"/>
    <property type="match status" value="1"/>
</dbReference>
<evidence type="ECO:0000313" key="2">
    <source>
        <dbReference type="EMBL" id="KAI7837628.1"/>
    </source>
</evidence>
<proteinExistence type="inferred from homology"/>
<dbReference type="EMBL" id="JADXDR010000147">
    <property type="protein sequence ID" value="KAI7837628.1"/>
    <property type="molecule type" value="Genomic_DNA"/>
</dbReference>
<keyword evidence="3" id="KW-1185">Reference proteome</keyword>
<dbReference type="InterPro" id="IPR006917">
    <property type="entry name" value="SOUL_heme-bd"/>
</dbReference>
<evidence type="ECO:0000256" key="1">
    <source>
        <dbReference type="ARBA" id="ARBA00009817"/>
    </source>
</evidence>
<dbReference type="AlphaFoldDB" id="A0AAD5DJN2"/>